<comment type="subcellular location">
    <subcellularLocation>
        <location evidence="9">Cytoplasm</location>
    </subcellularLocation>
</comment>
<dbReference type="InterPro" id="IPR001057">
    <property type="entry name" value="Glu/AcGlu_kinase"/>
</dbReference>
<dbReference type="GO" id="GO:0003991">
    <property type="term" value="F:acetylglutamate kinase activity"/>
    <property type="evidence" value="ECO:0007669"/>
    <property type="project" value="UniProtKB-UniRule"/>
</dbReference>
<evidence type="ECO:0000256" key="4">
    <source>
        <dbReference type="ARBA" id="ARBA00022679"/>
    </source>
</evidence>
<name>A0A2N7U713_9GAMM</name>
<evidence type="ECO:0000256" key="3">
    <source>
        <dbReference type="ARBA" id="ARBA00022605"/>
    </source>
</evidence>
<dbReference type="OrthoDB" id="9803155at2"/>
<keyword evidence="2 9" id="KW-0055">Arginine biosynthesis</keyword>
<keyword evidence="7 9" id="KW-0067">ATP-binding</keyword>
<evidence type="ECO:0000313" key="12">
    <source>
        <dbReference type="Proteomes" id="UP000235803"/>
    </source>
</evidence>
<dbReference type="InterPro" id="IPR036393">
    <property type="entry name" value="AceGlu_kinase-like_sf"/>
</dbReference>
<evidence type="ECO:0000313" key="11">
    <source>
        <dbReference type="EMBL" id="PMR76220.1"/>
    </source>
</evidence>
<feature type="site" description="Transition state stabilizer" evidence="9">
    <location>
        <position position="33"/>
    </location>
</feature>
<dbReference type="RefSeq" id="WP_102652791.1">
    <property type="nucleotide sequence ID" value="NZ_PNRF01000013.1"/>
</dbReference>
<protein>
    <recommendedName>
        <fullName evidence="9">Acetylglutamate kinase</fullName>
        <ecNumber evidence="9">2.7.2.8</ecNumber>
    </recommendedName>
    <alternativeName>
        <fullName evidence="9">N-acetyl-L-glutamate 5-phosphotransferase</fullName>
    </alternativeName>
    <alternativeName>
        <fullName evidence="9">NAG kinase</fullName>
        <shortName evidence="9">NAGK</shortName>
    </alternativeName>
</protein>
<organism evidence="11 12">
    <name type="scientific">Billgrantia endophytica</name>
    <dbReference type="NCBI Taxonomy" id="2033802"/>
    <lineage>
        <taxon>Bacteria</taxon>
        <taxon>Pseudomonadati</taxon>
        <taxon>Pseudomonadota</taxon>
        <taxon>Gammaproteobacteria</taxon>
        <taxon>Oceanospirillales</taxon>
        <taxon>Halomonadaceae</taxon>
        <taxon>Billgrantia</taxon>
    </lineage>
</organism>
<evidence type="ECO:0000256" key="8">
    <source>
        <dbReference type="ARBA" id="ARBA00048141"/>
    </source>
</evidence>
<dbReference type="PRINTS" id="PR00474">
    <property type="entry name" value="GLU5KINASE"/>
</dbReference>
<dbReference type="GO" id="GO:0005737">
    <property type="term" value="C:cytoplasm"/>
    <property type="evidence" value="ECO:0007669"/>
    <property type="project" value="UniProtKB-SubCell"/>
</dbReference>
<dbReference type="Pfam" id="PF00696">
    <property type="entry name" value="AA_kinase"/>
    <property type="match status" value="1"/>
</dbReference>
<dbReference type="AlphaFoldDB" id="A0A2N7U713"/>
<comment type="catalytic activity">
    <reaction evidence="8 9">
        <text>N-acetyl-L-glutamate + ATP = N-acetyl-L-glutamyl 5-phosphate + ADP</text>
        <dbReference type="Rhea" id="RHEA:14629"/>
        <dbReference type="ChEBI" id="CHEBI:30616"/>
        <dbReference type="ChEBI" id="CHEBI:44337"/>
        <dbReference type="ChEBI" id="CHEBI:57936"/>
        <dbReference type="ChEBI" id="CHEBI:456216"/>
        <dbReference type="EC" id="2.7.2.8"/>
    </reaction>
</comment>
<comment type="similarity">
    <text evidence="9">Belongs to the acetylglutamate kinase family. ArgB subfamily.</text>
</comment>
<evidence type="ECO:0000256" key="5">
    <source>
        <dbReference type="ARBA" id="ARBA00022741"/>
    </source>
</evidence>
<keyword evidence="4 9" id="KW-0808">Transferase</keyword>
<dbReference type="PANTHER" id="PTHR23342:SF0">
    <property type="entry name" value="N-ACETYLGLUTAMATE SYNTHASE, MITOCHONDRIAL"/>
    <property type="match status" value="1"/>
</dbReference>
<dbReference type="PANTHER" id="PTHR23342">
    <property type="entry name" value="N-ACETYLGLUTAMATE SYNTHASE"/>
    <property type="match status" value="1"/>
</dbReference>
<dbReference type="InterPro" id="IPR004662">
    <property type="entry name" value="AcgluKinase_fam"/>
</dbReference>
<sequence length="306" mass="32273">MTETTRDPRLVVEVLSEALPYIQRFSGKTVVVKYGGNAMTEDALMDSFARDMVLMKEVGINPVVVHGGGPQIGDLLAKLKIESRFVNGMRVTDSETMDVVEMVLGGLVNKGIVNLINQCGGKAIGLTGKDGSQIRARKLQVEHQTPEMTVPEIIDIGHVGEVEHISTDLIEMLAERDFIPVIAPIGVDGEGHSYNINADLVAGKVAEALGAEKLMLLTNVAGLMNAEGEVLTGLSTAQVDGLIADGTIHGGMLPKIRCALDAVKGGVSSAHIIDGRVPHATLLEIFTNAGVGTLITDAEHQGNDAA</sequence>
<evidence type="ECO:0000259" key="10">
    <source>
        <dbReference type="Pfam" id="PF00696"/>
    </source>
</evidence>
<keyword evidence="3 9" id="KW-0028">Amino-acid biosynthesis</keyword>
<feature type="binding site" evidence="9">
    <location>
        <begin position="68"/>
        <end position="69"/>
    </location>
    <ligand>
        <name>substrate</name>
    </ligand>
</feature>
<evidence type="ECO:0000256" key="7">
    <source>
        <dbReference type="ARBA" id="ARBA00022840"/>
    </source>
</evidence>
<dbReference type="CDD" id="cd04250">
    <property type="entry name" value="AAK_NAGK-C"/>
    <property type="match status" value="1"/>
</dbReference>
<keyword evidence="12" id="KW-1185">Reference proteome</keyword>
<feature type="domain" description="Aspartate/glutamate/uridylate kinase" evidence="10">
    <location>
        <begin position="28"/>
        <end position="274"/>
    </location>
</feature>
<dbReference type="EC" id="2.7.2.8" evidence="9"/>
<keyword evidence="5 9" id="KW-0547">Nucleotide-binding</keyword>
<dbReference type="HAMAP" id="MF_00082">
    <property type="entry name" value="ArgB"/>
    <property type="match status" value="1"/>
</dbReference>
<dbReference type="InterPro" id="IPR001048">
    <property type="entry name" value="Asp/Glu/Uridylate_kinase"/>
</dbReference>
<dbReference type="Gene3D" id="3.40.1160.10">
    <property type="entry name" value="Acetylglutamate kinase-like"/>
    <property type="match status" value="1"/>
</dbReference>
<comment type="pathway">
    <text evidence="1 9">Amino-acid biosynthesis; L-arginine biosynthesis; N(2)-acetyl-L-ornithine from L-glutamate: step 2/4.</text>
</comment>
<gene>
    <name evidence="9 11" type="primary">argB</name>
    <name evidence="11" type="ORF">C1H69_07575</name>
</gene>
<dbReference type="FunFam" id="3.40.1160.10:FF:000004">
    <property type="entry name" value="Acetylglutamate kinase"/>
    <property type="match status" value="1"/>
</dbReference>
<dbReference type="InterPro" id="IPR037528">
    <property type="entry name" value="ArgB"/>
</dbReference>
<evidence type="ECO:0000256" key="6">
    <source>
        <dbReference type="ARBA" id="ARBA00022777"/>
    </source>
</evidence>
<dbReference type="PIRSF" id="PIRSF000728">
    <property type="entry name" value="NAGK"/>
    <property type="match status" value="1"/>
</dbReference>
<dbReference type="Proteomes" id="UP000235803">
    <property type="component" value="Unassembled WGS sequence"/>
</dbReference>
<dbReference type="InterPro" id="IPR041727">
    <property type="entry name" value="NAGK-C"/>
</dbReference>
<accession>A0A2N7U713</accession>
<dbReference type="SUPFAM" id="SSF53633">
    <property type="entry name" value="Carbamate kinase-like"/>
    <property type="match status" value="1"/>
</dbReference>
<reference evidence="11 12" key="1">
    <citation type="submission" date="2018-01" db="EMBL/GenBank/DDBJ databases">
        <title>Halomonas endophytica sp. nov., isolated from storage liquid in the stems of Populus euphratica.</title>
        <authorList>
            <person name="Chen C."/>
        </authorList>
    </citation>
    <scope>NUCLEOTIDE SEQUENCE [LARGE SCALE GENOMIC DNA]</scope>
    <source>
        <strain evidence="11 12">MC28</strain>
    </source>
</reference>
<dbReference type="GO" id="GO:0005524">
    <property type="term" value="F:ATP binding"/>
    <property type="evidence" value="ECO:0007669"/>
    <property type="project" value="UniProtKB-UniRule"/>
</dbReference>
<dbReference type="EMBL" id="PNRF01000013">
    <property type="protein sequence ID" value="PMR76220.1"/>
    <property type="molecule type" value="Genomic_DNA"/>
</dbReference>
<keyword evidence="9" id="KW-0963">Cytoplasm</keyword>
<evidence type="ECO:0000256" key="9">
    <source>
        <dbReference type="HAMAP-Rule" id="MF_00082"/>
    </source>
</evidence>
<dbReference type="NCBIfam" id="TIGR00761">
    <property type="entry name" value="argB"/>
    <property type="match status" value="1"/>
</dbReference>
<comment type="function">
    <text evidence="9">Catalyzes the ATP-dependent phosphorylation of N-acetyl-L-glutamate.</text>
</comment>
<feature type="binding site" evidence="9">
    <location>
        <position position="195"/>
    </location>
    <ligand>
        <name>substrate</name>
    </ligand>
</feature>
<evidence type="ECO:0000256" key="1">
    <source>
        <dbReference type="ARBA" id="ARBA00004828"/>
    </source>
</evidence>
<proteinExistence type="inferred from homology"/>
<keyword evidence="6 9" id="KW-0418">Kinase</keyword>
<dbReference type="UniPathway" id="UPA00068">
    <property type="reaction ID" value="UER00107"/>
</dbReference>
<dbReference type="GO" id="GO:0042450">
    <property type="term" value="P:L-arginine biosynthetic process via ornithine"/>
    <property type="evidence" value="ECO:0007669"/>
    <property type="project" value="UniProtKB-UniRule"/>
</dbReference>
<feature type="binding site" evidence="9">
    <location>
        <position position="90"/>
    </location>
    <ligand>
        <name>substrate</name>
    </ligand>
</feature>
<feature type="site" description="Transition state stabilizer" evidence="9">
    <location>
        <position position="255"/>
    </location>
</feature>
<evidence type="ECO:0000256" key="2">
    <source>
        <dbReference type="ARBA" id="ARBA00022571"/>
    </source>
</evidence>
<comment type="caution">
    <text evidence="11">The sequence shown here is derived from an EMBL/GenBank/DDBJ whole genome shotgun (WGS) entry which is preliminary data.</text>
</comment>